<dbReference type="AlphaFoldDB" id="A0AA35W9Y4"/>
<organism evidence="2 3">
    <name type="scientific">Geodia barretti</name>
    <name type="common">Barrett's horny sponge</name>
    <dbReference type="NCBI Taxonomy" id="519541"/>
    <lineage>
        <taxon>Eukaryota</taxon>
        <taxon>Metazoa</taxon>
        <taxon>Porifera</taxon>
        <taxon>Demospongiae</taxon>
        <taxon>Heteroscleromorpha</taxon>
        <taxon>Tetractinellida</taxon>
        <taxon>Astrophorina</taxon>
        <taxon>Geodiidae</taxon>
        <taxon>Geodia</taxon>
    </lineage>
</organism>
<feature type="chain" id="PRO_5041433132" evidence="1">
    <location>
        <begin position="23"/>
        <end position="67"/>
    </location>
</feature>
<keyword evidence="1" id="KW-0732">Signal</keyword>
<evidence type="ECO:0000313" key="2">
    <source>
        <dbReference type="EMBL" id="CAI8009491.1"/>
    </source>
</evidence>
<feature type="signal peptide" evidence="1">
    <location>
        <begin position="1"/>
        <end position="22"/>
    </location>
</feature>
<dbReference type="EMBL" id="CASHTH010000964">
    <property type="protein sequence ID" value="CAI8009491.1"/>
    <property type="molecule type" value="Genomic_DNA"/>
</dbReference>
<proteinExistence type="predicted"/>
<sequence>MDRTFLLVLCLVTLSNVQLGQSQCDVVRIAAAVHEVVGPGFETMQKDLKNMKSDMASLTIPPQQLSM</sequence>
<comment type="caution">
    <text evidence="2">The sequence shown here is derived from an EMBL/GenBank/DDBJ whole genome shotgun (WGS) entry which is preliminary data.</text>
</comment>
<keyword evidence="3" id="KW-1185">Reference proteome</keyword>
<gene>
    <name evidence="2" type="ORF">GBAR_LOCUS6356</name>
</gene>
<evidence type="ECO:0000256" key="1">
    <source>
        <dbReference type="SAM" id="SignalP"/>
    </source>
</evidence>
<protein>
    <submittedName>
        <fullName evidence="2">Uncharacterized protein</fullName>
    </submittedName>
</protein>
<name>A0AA35W9Y4_GEOBA</name>
<accession>A0AA35W9Y4</accession>
<dbReference type="Proteomes" id="UP001174909">
    <property type="component" value="Unassembled WGS sequence"/>
</dbReference>
<reference evidence="2" key="1">
    <citation type="submission" date="2023-03" db="EMBL/GenBank/DDBJ databases">
        <authorList>
            <person name="Steffen K."/>
            <person name="Cardenas P."/>
        </authorList>
    </citation>
    <scope>NUCLEOTIDE SEQUENCE</scope>
</reference>
<evidence type="ECO:0000313" key="3">
    <source>
        <dbReference type="Proteomes" id="UP001174909"/>
    </source>
</evidence>
<feature type="non-terminal residue" evidence="2">
    <location>
        <position position="67"/>
    </location>
</feature>